<evidence type="ECO:0000313" key="4">
    <source>
        <dbReference type="Proteomes" id="UP001431209"/>
    </source>
</evidence>
<dbReference type="Pfam" id="PF00023">
    <property type="entry name" value="Ank"/>
    <property type="match status" value="1"/>
</dbReference>
<sequence>MYACASGSLEAVEYLCACGANVNHKDFYEFSPLLMALRVSDFRVADILLMQTKIDVNLKITTKGGTLLHYFCETGSIEALNYLLKIKDISLLRADRHGETCLFMAVAANPEIIKTICGASKRHGGMTFRRLISSHNQKYHNILHAWAQNESASVENLDILVKEIAQESYSLLISLINEQDKKLGNTPLHYLLRRKSKSEEHVEAYCNYFRYIQFWKTNLNGDTPLQQAVRSNDFYSVQMLASADRCGWSLCVIDAMNLTPELLSLELHRPKITQTLLSAKKTCNEKTPLHHIEQDRNAHAFTVLLFPPCNTFVNDLTAESIDRIYRAGGCLLELSTGSTEFVHSTHPSVLPHIMLSDQDQTVADFYNIKDERKSKKSVFKRIAEMRRGSSSQLQPLPIIQEAVPIRRAFSASGKKLSHGVTSKKSKNQPTEVQDGIIVLDKDGTTLFRYRGDVHISETLDVIATCMSIKNQDTSFHHIINEPKDDVYDWAFRDERVVRSFVKAVVREWRQEVDFDVEKIIRAAGDTDKRNLLKRKFDFSGHETDDQRTLEIYEHYITYRNATSRVDARKDALLCFSRCDVADTCGGYAKPISRRPRSIDFAKIKI</sequence>
<dbReference type="EMBL" id="JAOPGA020000536">
    <property type="protein sequence ID" value="KAL0479338.1"/>
    <property type="molecule type" value="Genomic_DNA"/>
</dbReference>
<dbReference type="AlphaFoldDB" id="A0AAW2YQX4"/>
<dbReference type="Pfam" id="PF12796">
    <property type="entry name" value="Ank_2"/>
    <property type="match status" value="1"/>
</dbReference>
<dbReference type="PANTHER" id="PTHR24198">
    <property type="entry name" value="ANKYRIN REPEAT AND PROTEIN KINASE DOMAIN-CONTAINING PROTEIN"/>
    <property type="match status" value="1"/>
</dbReference>
<proteinExistence type="predicted"/>
<keyword evidence="1" id="KW-0677">Repeat</keyword>
<dbReference type="PANTHER" id="PTHR24198:SF165">
    <property type="entry name" value="ANKYRIN REPEAT-CONTAINING PROTEIN-RELATED"/>
    <property type="match status" value="1"/>
</dbReference>
<reference evidence="3 4" key="1">
    <citation type="submission" date="2024-03" db="EMBL/GenBank/DDBJ databases">
        <title>The Acrasis kona genome and developmental transcriptomes reveal deep origins of eukaryotic multicellular pathways.</title>
        <authorList>
            <person name="Sheikh S."/>
            <person name="Fu C.-J."/>
            <person name="Brown M.W."/>
            <person name="Baldauf S.L."/>
        </authorList>
    </citation>
    <scope>NUCLEOTIDE SEQUENCE [LARGE SCALE GENOMIC DNA]</scope>
    <source>
        <strain evidence="3 4">ATCC MYA-3509</strain>
    </source>
</reference>
<evidence type="ECO:0000256" key="2">
    <source>
        <dbReference type="ARBA" id="ARBA00023043"/>
    </source>
</evidence>
<dbReference type="Proteomes" id="UP001431209">
    <property type="component" value="Unassembled WGS sequence"/>
</dbReference>
<protein>
    <submittedName>
        <fullName evidence="3">Uncharacterized protein</fullName>
    </submittedName>
</protein>
<keyword evidence="2" id="KW-0040">ANK repeat</keyword>
<keyword evidence="4" id="KW-1185">Reference proteome</keyword>
<dbReference type="Gene3D" id="1.25.40.20">
    <property type="entry name" value="Ankyrin repeat-containing domain"/>
    <property type="match status" value="2"/>
</dbReference>
<comment type="caution">
    <text evidence="3">The sequence shown here is derived from an EMBL/GenBank/DDBJ whole genome shotgun (WGS) entry which is preliminary data.</text>
</comment>
<gene>
    <name evidence="3" type="ORF">AKO1_007608</name>
</gene>
<evidence type="ECO:0000313" key="3">
    <source>
        <dbReference type="EMBL" id="KAL0479338.1"/>
    </source>
</evidence>
<dbReference type="InterPro" id="IPR036770">
    <property type="entry name" value="Ankyrin_rpt-contain_sf"/>
</dbReference>
<dbReference type="InterPro" id="IPR002110">
    <property type="entry name" value="Ankyrin_rpt"/>
</dbReference>
<organism evidence="3 4">
    <name type="scientific">Acrasis kona</name>
    <dbReference type="NCBI Taxonomy" id="1008807"/>
    <lineage>
        <taxon>Eukaryota</taxon>
        <taxon>Discoba</taxon>
        <taxon>Heterolobosea</taxon>
        <taxon>Tetramitia</taxon>
        <taxon>Eutetramitia</taxon>
        <taxon>Acrasidae</taxon>
        <taxon>Acrasis</taxon>
    </lineage>
</organism>
<dbReference type="SUPFAM" id="SSF48403">
    <property type="entry name" value="Ankyrin repeat"/>
    <property type="match status" value="1"/>
</dbReference>
<evidence type="ECO:0000256" key="1">
    <source>
        <dbReference type="ARBA" id="ARBA00022737"/>
    </source>
</evidence>
<name>A0AAW2YQX4_9EUKA</name>
<dbReference type="SMART" id="SM00248">
    <property type="entry name" value="ANK"/>
    <property type="match status" value="6"/>
</dbReference>
<accession>A0AAW2YQX4</accession>